<dbReference type="Pfam" id="PF08327">
    <property type="entry name" value="AHSA1"/>
    <property type="match status" value="1"/>
</dbReference>
<evidence type="ECO:0000313" key="4">
    <source>
        <dbReference type="Proteomes" id="UP000632125"/>
    </source>
</evidence>
<protein>
    <submittedName>
        <fullName evidence="3">SRPBCC domain-containing protein</fullName>
    </submittedName>
</protein>
<keyword evidence="4" id="KW-1185">Reference proteome</keyword>
<feature type="domain" description="Activator of Hsp90 ATPase homologue 1/2-like C-terminal" evidence="2">
    <location>
        <begin position="22"/>
        <end position="169"/>
    </location>
</feature>
<name>A0A927CQK2_9BACL</name>
<dbReference type="Gene3D" id="3.30.530.20">
    <property type="match status" value="1"/>
</dbReference>
<comment type="similarity">
    <text evidence="1">Belongs to the AHA1 family.</text>
</comment>
<dbReference type="EMBL" id="JACXIY010000045">
    <property type="protein sequence ID" value="MBD2872339.1"/>
    <property type="molecule type" value="Genomic_DNA"/>
</dbReference>
<dbReference type="SUPFAM" id="SSF55961">
    <property type="entry name" value="Bet v1-like"/>
    <property type="match status" value="1"/>
</dbReference>
<dbReference type="RefSeq" id="WP_190866925.1">
    <property type="nucleotide sequence ID" value="NZ_JACXIY010000045.1"/>
</dbReference>
<sequence length="172" mass="19455">MTDNVDATKAANNEFVITRELDAPRELVFKAWTEPEHLQRWWGPKGLTITVVKLDLRPGGLFHYIMRTPEGDETWGRFAYREITAPERLVYVNSFSDPEGGIVRPPFDDPWPLEILNTVTLEEQDGKTTVTISAIPVNASEEETRVFRAGFESMEQGYGGTFDQLAEHLAAL</sequence>
<comment type="caution">
    <text evidence="3">The sequence shown here is derived from an EMBL/GenBank/DDBJ whole genome shotgun (WGS) entry which is preliminary data.</text>
</comment>
<evidence type="ECO:0000259" key="2">
    <source>
        <dbReference type="Pfam" id="PF08327"/>
    </source>
</evidence>
<proteinExistence type="inferred from homology"/>
<evidence type="ECO:0000313" key="3">
    <source>
        <dbReference type="EMBL" id="MBD2872339.1"/>
    </source>
</evidence>
<evidence type="ECO:0000256" key="1">
    <source>
        <dbReference type="ARBA" id="ARBA00006817"/>
    </source>
</evidence>
<accession>A0A927CQK2</accession>
<organism evidence="3 4">
    <name type="scientific">Paenibacillus arenilitoris</name>
    <dbReference type="NCBI Taxonomy" id="2772299"/>
    <lineage>
        <taxon>Bacteria</taxon>
        <taxon>Bacillati</taxon>
        <taxon>Bacillota</taxon>
        <taxon>Bacilli</taxon>
        <taxon>Bacillales</taxon>
        <taxon>Paenibacillaceae</taxon>
        <taxon>Paenibacillus</taxon>
    </lineage>
</organism>
<dbReference type="Proteomes" id="UP000632125">
    <property type="component" value="Unassembled WGS sequence"/>
</dbReference>
<dbReference type="AlphaFoldDB" id="A0A927CQK2"/>
<dbReference type="InterPro" id="IPR013538">
    <property type="entry name" value="ASHA1/2-like_C"/>
</dbReference>
<dbReference type="InterPro" id="IPR023393">
    <property type="entry name" value="START-like_dom_sf"/>
</dbReference>
<reference evidence="3" key="1">
    <citation type="submission" date="2020-09" db="EMBL/GenBank/DDBJ databases">
        <title>A novel bacterium of genus Paenibacillus, isolated from South China Sea.</title>
        <authorList>
            <person name="Huang H."/>
            <person name="Mo K."/>
            <person name="Hu Y."/>
        </authorList>
    </citation>
    <scope>NUCLEOTIDE SEQUENCE</scope>
    <source>
        <strain evidence="3">IB182493</strain>
    </source>
</reference>
<gene>
    <name evidence="3" type="ORF">IDH41_27530</name>
</gene>